<dbReference type="AlphaFoldDB" id="A0A5J4UCB9"/>
<evidence type="ECO:0000313" key="2">
    <source>
        <dbReference type="Proteomes" id="UP000324800"/>
    </source>
</evidence>
<protein>
    <submittedName>
        <fullName evidence="1">Uncharacterized protein</fullName>
    </submittedName>
</protein>
<gene>
    <name evidence="1" type="ORF">EZS28_036599</name>
</gene>
<proteinExistence type="predicted"/>
<reference evidence="1 2" key="1">
    <citation type="submission" date="2019-03" db="EMBL/GenBank/DDBJ databases">
        <title>Single cell metagenomics reveals metabolic interactions within the superorganism composed of flagellate Streblomastix strix and complex community of Bacteroidetes bacteria on its surface.</title>
        <authorList>
            <person name="Treitli S.C."/>
            <person name="Kolisko M."/>
            <person name="Husnik F."/>
            <person name="Keeling P."/>
            <person name="Hampl V."/>
        </authorList>
    </citation>
    <scope>NUCLEOTIDE SEQUENCE [LARGE SCALE GENOMIC DNA]</scope>
    <source>
        <strain evidence="1">ST1C</strain>
    </source>
</reference>
<sequence length="134" mass="14556">MAIYCHLFEDYQNVCPSTVSRRQQRKRINRLSFIGTQELFIPIKNQGALARAHDKGAHDEILLHITDRNTLNFKGSVIAGTGASNGASIGSVNYSAGNPNLWGINSADTIGGFYSNGSNICWRAHPLTQGSVPP</sequence>
<evidence type="ECO:0000313" key="1">
    <source>
        <dbReference type="EMBL" id="KAA6367874.1"/>
    </source>
</evidence>
<organism evidence="1 2">
    <name type="scientific">Streblomastix strix</name>
    <dbReference type="NCBI Taxonomy" id="222440"/>
    <lineage>
        <taxon>Eukaryota</taxon>
        <taxon>Metamonada</taxon>
        <taxon>Preaxostyla</taxon>
        <taxon>Oxymonadida</taxon>
        <taxon>Streblomastigidae</taxon>
        <taxon>Streblomastix</taxon>
    </lineage>
</organism>
<dbReference type="Proteomes" id="UP000324800">
    <property type="component" value="Unassembled WGS sequence"/>
</dbReference>
<name>A0A5J4UCB9_9EUKA</name>
<dbReference type="EMBL" id="SNRW01017888">
    <property type="protein sequence ID" value="KAA6367874.1"/>
    <property type="molecule type" value="Genomic_DNA"/>
</dbReference>
<accession>A0A5J4UCB9</accession>
<comment type="caution">
    <text evidence="1">The sequence shown here is derived from an EMBL/GenBank/DDBJ whole genome shotgun (WGS) entry which is preliminary data.</text>
</comment>